<accession>A0A2A4K6B8</accession>
<dbReference type="SUPFAM" id="SSF50156">
    <property type="entry name" value="PDZ domain-like"/>
    <property type="match status" value="1"/>
</dbReference>
<evidence type="ECO:0000313" key="3">
    <source>
        <dbReference type="EMBL" id="PCG79454.1"/>
    </source>
</evidence>
<reference evidence="3" key="1">
    <citation type="submission" date="2017-09" db="EMBL/GenBank/DDBJ databases">
        <title>Contemporary evolution of a Lepidopteran species, Heliothis virescens, in response to modern agricultural practices.</title>
        <authorList>
            <person name="Fritz M.L."/>
            <person name="Deyonke A.M."/>
            <person name="Papanicolaou A."/>
            <person name="Micinski S."/>
            <person name="Westbrook J."/>
            <person name="Gould F."/>
        </authorList>
    </citation>
    <scope>NUCLEOTIDE SEQUENCE [LARGE SCALE GENOMIC DNA]</scope>
    <source>
        <strain evidence="3">HvINT-</strain>
        <tissue evidence="3">Whole body</tissue>
    </source>
</reference>
<gene>
    <name evidence="3" type="ORF">B5V51_574</name>
</gene>
<organism evidence="3">
    <name type="scientific">Heliothis virescens</name>
    <name type="common">Tobacco budworm moth</name>
    <dbReference type="NCBI Taxonomy" id="7102"/>
    <lineage>
        <taxon>Eukaryota</taxon>
        <taxon>Metazoa</taxon>
        <taxon>Ecdysozoa</taxon>
        <taxon>Arthropoda</taxon>
        <taxon>Hexapoda</taxon>
        <taxon>Insecta</taxon>
        <taxon>Pterygota</taxon>
        <taxon>Neoptera</taxon>
        <taxon>Endopterygota</taxon>
        <taxon>Lepidoptera</taxon>
        <taxon>Glossata</taxon>
        <taxon>Ditrysia</taxon>
        <taxon>Noctuoidea</taxon>
        <taxon>Noctuidae</taxon>
        <taxon>Heliothinae</taxon>
        <taxon>Heliothis</taxon>
    </lineage>
</organism>
<proteinExistence type="predicted"/>
<protein>
    <recommendedName>
        <fullName evidence="2">PDZ domain-containing protein</fullName>
    </recommendedName>
</protein>
<feature type="compositionally biased region" description="Basic and acidic residues" evidence="1">
    <location>
        <begin position="80"/>
        <end position="98"/>
    </location>
</feature>
<dbReference type="PANTHER" id="PTHR19964">
    <property type="entry name" value="MULTIPLE PDZ DOMAIN PROTEIN"/>
    <property type="match status" value="1"/>
</dbReference>
<dbReference type="EMBL" id="NWSH01000110">
    <property type="protein sequence ID" value="PCG79454.1"/>
    <property type="molecule type" value="Genomic_DNA"/>
</dbReference>
<comment type="caution">
    <text evidence="3">The sequence shown here is derived from an EMBL/GenBank/DDBJ whole genome shotgun (WGS) entry which is preliminary data.</text>
</comment>
<feature type="compositionally biased region" description="Acidic residues" evidence="1">
    <location>
        <begin position="146"/>
        <end position="155"/>
    </location>
</feature>
<dbReference type="Gene3D" id="2.30.42.10">
    <property type="match status" value="1"/>
</dbReference>
<dbReference type="PANTHER" id="PTHR19964:SF89">
    <property type="entry name" value="INACTIVATION-NO-AFTER-POTENTIAL D PROTEIN-LIKE PROTEIN"/>
    <property type="match status" value="1"/>
</dbReference>
<evidence type="ECO:0000259" key="2">
    <source>
        <dbReference type="PROSITE" id="PS50106"/>
    </source>
</evidence>
<evidence type="ECO:0000256" key="1">
    <source>
        <dbReference type="SAM" id="MobiDB-lite"/>
    </source>
</evidence>
<dbReference type="SMART" id="SM00228">
    <property type="entry name" value="PDZ"/>
    <property type="match status" value="1"/>
</dbReference>
<feature type="region of interest" description="Disordered" evidence="1">
    <location>
        <begin position="1"/>
        <end position="156"/>
    </location>
</feature>
<dbReference type="InterPro" id="IPR036034">
    <property type="entry name" value="PDZ_sf"/>
</dbReference>
<name>A0A2A4K6B8_HELVI</name>
<dbReference type="Pfam" id="PF00595">
    <property type="entry name" value="PDZ"/>
    <property type="match status" value="1"/>
</dbReference>
<dbReference type="PROSITE" id="PS50106">
    <property type="entry name" value="PDZ"/>
    <property type="match status" value="1"/>
</dbReference>
<feature type="compositionally biased region" description="Basic and acidic residues" evidence="1">
    <location>
        <begin position="117"/>
        <end position="132"/>
    </location>
</feature>
<dbReference type="AlphaFoldDB" id="A0A2A4K6B8"/>
<dbReference type="STRING" id="7102.A0A2A4K6B8"/>
<sequence>MGELQYPGAPSVADDERQYRAPFRRAPQYRWPAPQPPQPSAFAPWRRAPAPPRPPDYRRSASYPGKPDETYQITVTSEADVEKEADGESEKPKEEGPSEPKPVYSDSESSDEEDERELQGRTYSDKGVEIDRASAGAVKRSKEEKEADPEEEDDFGYTTNKIRKKYAGLGDTVVSVRLERSPRGGLGLSLAGHRDRSRMAVFVCGLHPAGAAAKASPPVKVGDEILEVNGIVLHGRCHLNASAIIKGLVGPVFKIILLRVP</sequence>
<dbReference type="InterPro" id="IPR051342">
    <property type="entry name" value="PDZ_scaffold"/>
</dbReference>
<dbReference type="CDD" id="cd06672">
    <property type="entry name" value="PDZ8_MUPP1-PDZ7_PATJ-PDZ2_INAD-like"/>
    <property type="match status" value="1"/>
</dbReference>
<feature type="domain" description="PDZ" evidence="2">
    <location>
        <begin position="175"/>
        <end position="246"/>
    </location>
</feature>
<dbReference type="InterPro" id="IPR001478">
    <property type="entry name" value="PDZ"/>
</dbReference>